<reference evidence="5 6" key="1">
    <citation type="submission" date="2018-03" db="EMBL/GenBank/DDBJ databases">
        <title>Finding Nemo's genes: A chromosome-scale reference assembly of the genome of the orange clownfish Amphiprion percula.</title>
        <authorList>
            <person name="Lehmann R."/>
        </authorList>
    </citation>
    <scope>NUCLEOTIDE SEQUENCE</scope>
</reference>
<dbReference type="Gene3D" id="3.30.70.1820">
    <property type="entry name" value="L1 transposable element, RRM domain"/>
    <property type="match status" value="1"/>
</dbReference>
<keyword evidence="2" id="KW-0175">Coiled coil</keyword>
<dbReference type="GeneTree" id="ENSGT00940000160789"/>
<evidence type="ECO:0000313" key="5">
    <source>
        <dbReference type="Ensembl" id="ENSAPEP00000018414.1"/>
    </source>
</evidence>
<dbReference type="InterPro" id="IPR004244">
    <property type="entry name" value="Transposase_22"/>
</dbReference>
<dbReference type="InterPro" id="IPR043636">
    <property type="entry name" value="L1_RRM_dom"/>
</dbReference>
<protein>
    <recommendedName>
        <fullName evidence="4">L1 transposable element RRM domain-containing protein</fullName>
    </recommendedName>
</protein>
<comment type="similarity">
    <text evidence="1">Belongs to the transposase 22 family.</text>
</comment>
<name>A0A3P8T259_AMPPE</name>
<feature type="region of interest" description="Disordered" evidence="3">
    <location>
        <begin position="1"/>
        <end position="23"/>
    </location>
</feature>
<dbReference type="FunFam" id="3.30.70.1820:FF:000002">
    <property type="entry name" value="LINE-1 retrotransposable element ORF1 protein"/>
    <property type="match status" value="1"/>
</dbReference>
<sequence>MPPKKKNMQTDSTIKETDVPADGDAIANLAAANRRENEESEPEVDVTNNEILKELREYRLEIKTEFAKTNSRLDEAEKRIGGNEEKIQDIEEVMVEMLKTQEQLQEKLTDQECRLRRENIRIYGIPEQNEQSPKTMITFIEKVLRENLSIPATLDLQIQRAHRALGPRPPPGATPRSIVVKFQSYIVKEEVIRLAWLKKGFTLDGHKISLDHDYPPAILHKRKAYAEARRVLKENKLRFQTLYPARLRVHYEEGQVTYGTVEEATADMASRGLQVKVIEQPATLLERIQRGAWQPVQTKRSTAARKTEYFRQKLQAFRRTQAEDLG</sequence>
<evidence type="ECO:0000256" key="1">
    <source>
        <dbReference type="ARBA" id="ARBA00061640"/>
    </source>
</evidence>
<evidence type="ECO:0000313" key="6">
    <source>
        <dbReference type="Proteomes" id="UP000265080"/>
    </source>
</evidence>
<dbReference type="Proteomes" id="UP000265080">
    <property type="component" value="Chromosome 19"/>
</dbReference>
<feature type="domain" description="L1 transposable element RRM" evidence="4">
    <location>
        <begin position="117"/>
        <end position="212"/>
    </location>
</feature>
<dbReference type="Pfam" id="PF02994">
    <property type="entry name" value="Transposase_22"/>
    <property type="match status" value="1"/>
</dbReference>
<evidence type="ECO:0000259" key="4">
    <source>
        <dbReference type="Pfam" id="PF02994"/>
    </source>
</evidence>
<dbReference type="Ensembl" id="ENSAPET00000018923.1">
    <property type="protein sequence ID" value="ENSAPEP00000018414.1"/>
    <property type="gene ID" value="ENSAPEG00000013155.1"/>
</dbReference>
<dbReference type="PANTHER" id="PTHR11505">
    <property type="entry name" value="L1 TRANSPOSABLE ELEMENT-RELATED"/>
    <property type="match status" value="1"/>
</dbReference>
<evidence type="ECO:0000256" key="2">
    <source>
        <dbReference type="SAM" id="Coils"/>
    </source>
</evidence>
<keyword evidence="6" id="KW-1185">Reference proteome</keyword>
<accession>A0A3P8T259</accession>
<dbReference type="OMA" id="NTECKWI"/>
<organism evidence="5 6">
    <name type="scientific">Amphiprion percula</name>
    <name type="common">Orange clownfish</name>
    <name type="synonym">Lutjanus percula</name>
    <dbReference type="NCBI Taxonomy" id="161767"/>
    <lineage>
        <taxon>Eukaryota</taxon>
        <taxon>Metazoa</taxon>
        <taxon>Chordata</taxon>
        <taxon>Craniata</taxon>
        <taxon>Vertebrata</taxon>
        <taxon>Euteleostomi</taxon>
        <taxon>Actinopterygii</taxon>
        <taxon>Neopterygii</taxon>
        <taxon>Teleostei</taxon>
        <taxon>Neoteleostei</taxon>
        <taxon>Acanthomorphata</taxon>
        <taxon>Ovalentaria</taxon>
        <taxon>Pomacentridae</taxon>
        <taxon>Amphiprion</taxon>
    </lineage>
</organism>
<reference evidence="5" key="2">
    <citation type="submission" date="2025-08" db="UniProtKB">
        <authorList>
            <consortium name="Ensembl"/>
        </authorList>
    </citation>
    <scope>IDENTIFICATION</scope>
</reference>
<feature type="coiled-coil region" evidence="2">
    <location>
        <begin position="59"/>
        <end position="121"/>
    </location>
</feature>
<evidence type="ECO:0000256" key="3">
    <source>
        <dbReference type="SAM" id="MobiDB-lite"/>
    </source>
</evidence>
<reference evidence="5" key="3">
    <citation type="submission" date="2025-09" db="UniProtKB">
        <authorList>
            <consortium name="Ensembl"/>
        </authorList>
    </citation>
    <scope>IDENTIFICATION</scope>
</reference>
<dbReference type="AlphaFoldDB" id="A0A3P8T259"/>
<proteinExistence type="inferred from homology"/>